<dbReference type="Gene3D" id="1.10.220.60">
    <property type="entry name" value="GRIP domain"/>
    <property type="match status" value="1"/>
</dbReference>
<protein>
    <recommendedName>
        <fullName evidence="7">GRIP domain-containing protein</fullName>
    </recommendedName>
</protein>
<evidence type="ECO:0000256" key="1">
    <source>
        <dbReference type="ARBA" id="ARBA00004496"/>
    </source>
</evidence>
<reference evidence="8 9" key="1">
    <citation type="submission" date="2017-12" db="EMBL/GenBank/DDBJ databases">
        <title>Hemimetabolous genomes reveal molecular basis of termite eusociality.</title>
        <authorList>
            <person name="Harrison M.C."/>
            <person name="Jongepier E."/>
            <person name="Robertson H.M."/>
            <person name="Arning N."/>
            <person name="Bitard-Feildel T."/>
            <person name="Chao H."/>
            <person name="Childers C.P."/>
            <person name="Dinh H."/>
            <person name="Doddapaneni H."/>
            <person name="Dugan S."/>
            <person name="Gowin J."/>
            <person name="Greiner C."/>
            <person name="Han Y."/>
            <person name="Hu H."/>
            <person name="Hughes D.S.T."/>
            <person name="Huylmans A.-K."/>
            <person name="Kemena C."/>
            <person name="Kremer L.P.M."/>
            <person name="Lee S.L."/>
            <person name="Lopez-Ezquerra A."/>
            <person name="Mallet L."/>
            <person name="Monroy-Kuhn J.M."/>
            <person name="Moser A."/>
            <person name="Murali S.C."/>
            <person name="Muzny D.M."/>
            <person name="Otani S."/>
            <person name="Piulachs M.-D."/>
            <person name="Poelchau M."/>
            <person name="Qu J."/>
            <person name="Schaub F."/>
            <person name="Wada-Katsumata A."/>
            <person name="Worley K.C."/>
            <person name="Xie Q."/>
            <person name="Ylla G."/>
            <person name="Poulsen M."/>
            <person name="Gibbs R.A."/>
            <person name="Schal C."/>
            <person name="Richards S."/>
            <person name="Belles X."/>
            <person name="Korb J."/>
            <person name="Bornberg-Bauer E."/>
        </authorList>
    </citation>
    <scope>NUCLEOTIDE SEQUENCE [LARGE SCALE GENOMIC DNA]</scope>
    <source>
        <tissue evidence="8">Whole body</tissue>
    </source>
</reference>
<gene>
    <name evidence="8" type="ORF">B7P43_G07815</name>
</gene>
<dbReference type="SMART" id="SM00755">
    <property type="entry name" value="Grip"/>
    <property type="match status" value="1"/>
</dbReference>
<feature type="domain" description="GRIP" evidence="7">
    <location>
        <begin position="268"/>
        <end position="318"/>
    </location>
</feature>
<name>A0A2J7QL96_9NEOP</name>
<dbReference type="Proteomes" id="UP000235965">
    <property type="component" value="Unassembled WGS sequence"/>
</dbReference>
<feature type="region of interest" description="Disordered" evidence="6">
    <location>
        <begin position="163"/>
        <end position="214"/>
    </location>
</feature>
<keyword evidence="3" id="KW-0597">Phosphoprotein</keyword>
<dbReference type="EMBL" id="NEVH01013250">
    <property type="protein sequence ID" value="PNF29355.1"/>
    <property type="molecule type" value="Genomic_DNA"/>
</dbReference>
<dbReference type="OrthoDB" id="1926336at2759"/>
<dbReference type="PROSITE" id="PS50913">
    <property type="entry name" value="GRIP"/>
    <property type="match status" value="1"/>
</dbReference>
<dbReference type="PANTHER" id="PTHR18902">
    <property type="entry name" value="NUCLEAR MITOTIC APPARATUS PROTEIN 1-RELATED"/>
    <property type="match status" value="1"/>
</dbReference>
<dbReference type="PANTHER" id="PTHR18902:SF25">
    <property type="entry name" value="GRIP AND COILED-COIL DOMAIN-CONTAINING PROTEIN 2"/>
    <property type="match status" value="1"/>
</dbReference>
<evidence type="ECO:0000259" key="7">
    <source>
        <dbReference type="PROSITE" id="PS50913"/>
    </source>
</evidence>
<evidence type="ECO:0000313" key="8">
    <source>
        <dbReference type="EMBL" id="PNF29355.1"/>
    </source>
</evidence>
<keyword evidence="2" id="KW-0963">Cytoplasm</keyword>
<comment type="caution">
    <text evidence="8">The sequence shown here is derived from an EMBL/GenBank/DDBJ whole genome shotgun (WGS) entry which is preliminary data.</text>
</comment>
<proteinExistence type="predicted"/>
<dbReference type="InterPro" id="IPR000237">
    <property type="entry name" value="GRIP_dom"/>
</dbReference>
<keyword evidence="4 5" id="KW-0175">Coiled coil</keyword>
<feature type="coiled-coil region" evidence="5">
    <location>
        <begin position="11"/>
        <end position="99"/>
    </location>
</feature>
<evidence type="ECO:0000256" key="5">
    <source>
        <dbReference type="SAM" id="Coils"/>
    </source>
</evidence>
<dbReference type="AlphaFoldDB" id="A0A2J7QL96"/>
<dbReference type="InterPro" id="IPR051841">
    <property type="entry name" value="MT-Golgi_org_protein"/>
</dbReference>
<accession>A0A2J7QL96</accession>
<sequence>MVENSALQEDQARVLQRYQELSDTVQDLRNQNSQLHTQLQEAKIEHREALRSQKLQAETLNQCYKQQIEELEERLQKETSALKKQLQDTEEQLHRIQQHSSVVGDVVGHVMQPAESNMLNTPSKHNASPHWNSSTVGFIPVRSGVIMNQQDSENKLEITLLEREEGEGSESVDSTPPHLSASQERRTELIPLEKLLSSPADDENNVSTVSASPGVELSQTKEQLVVSECRIRHLSGLLSEAERDLAKLTQQNQVLKDEIRRQQRSVEREQHAQNFEYLKNIVLKFVTLQGGDERSRLVPVLNTILKLSPEETSQLNIVAKGGPDLQAGGRGWGSYLHLWSGTQ</sequence>
<feature type="coiled-coil region" evidence="5">
    <location>
        <begin position="231"/>
        <end position="272"/>
    </location>
</feature>
<dbReference type="GO" id="GO:0005794">
    <property type="term" value="C:Golgi apparatus"/>
    <property type="evidence" value="ECO:0007669"/>
    <property type="project" value="TreeGrafter"/>
</dbReference>
<feature type="compositionally biased region" description="Polar residues" evidence="6">
    <location>
        <begin position="205"/>
        <end position="214"/>
    </location>
</feature>
<organism evidence="8 9">
    <name type="scientific">Cryptotermes secundus</name>
    <dbReference type="NCBI Taxonomy" id="105785"/>
    <lineage>
        <taxon>Eukaryota</taxon>
        <taxon>Metazoa</taxon>
        <taxon>Ecdysozoa</taxon>
        <taxon>Arthropoda</taxon>
        <taxon>Hexapoda</taxon>
        <taxon>Insecta</taxon>
        <taxon>Pterygota</taxon>
        <taxon>Neoptera</taxon>
        <taxon>Polyneoptera</taxon>
        <taxon>Dictyoptera</taxon>
        <taxon>Blattodea</taxon>
        <taxon>Blattoidea</taxon>
        <taxon>Termitoidae</taxon>
        <taxon>Kalotermitidae</taxon>
        <taxon>Cryptotermitinae</taxon>
        <taxon>Cryptotermes</taxon>
    </lineage>
</organism>
<comment type="subcellular location">
    <subcellularLocation>
        <location evidence="1">Cytoplasm</location>
    </subcellularLocation>
</comment>
<evidence type="ECO:0000256" key="4">
    <source>
        <dbReference type="ARBA" id="ARBA00023054"/>
    </source>
</evidence>
<keyword evidence="9" id="KW-1185">Reference proteome</keyword>
<evidence type="ECO:0000256" key="2">
    <source>
        <dbReference type="ARBA" id="ARBA00022490"/>
    </source>
</evidence>
<evidence type="ECO:0000256" key="6">
    <source>
        <dbReference type="SAM" id="MobiDB-lite"/>
    </source>
</evidence>
<dbReference type="Pfam" id="PF01465">
    <property type="entry name" value="GRIP"/>
    <property type="match status" value="1"/>
</dbReference>
<evidence type="ECO:0000313" key="9">
    <source>
        <dbReference type="Proteomes" id="UP000235965"/>
    </source>
</evidence>
<evidence type="ECO:0000256" key="3">
    <source>
        <dbReference type="ARBA" id="ARBA00022553"/>
    </source>
</evidence>